<feature type="compositionally biased region" description="Polar residues" evidence="1">
    <location>
        <begin position="380"/>
        <end position="390"/>
    </location>
</feature>
<protein>
    <recommendedName>
        <fullName evidence="4">Mediator complex subunit 15 KIX domain-containing protein</fullName>
    </recommendedName>
</protein>
<feature type="compositionally biased region" description="Polar residues" evidence="1">
    <location>
        <begin position="695"/>
        <end position="718"/>
    </location>
</feature>
<feature type="region of interest" description="Disordered" evidence="1">
    <location>
        <begin position="1222"/>
        <end position="1244"/>
    </location>
</feature>
<evidence type="ECO:0000313" key="3">
    <source>
        <dbReference type="Proteomes" id="UP000319160"/>
    </source>
</evidence>
<feature type="compositionally biased region" description="Low complexity" evidence="1">
    <location>
        <begin position="813"/>
        <end position="823"/>
    </location>
</feature>
<feature type="region of interest" description="Disordered" evidence="1">
    <location>
        <begin position="677"/>
        <end position="727"/>
    </location>
</feature>
<reference evidence="3" key="1">
    <citation type="submission" date="2019-06" db="EMBL/GenBank/DDBJ databases">
        <title>Draft genome sequence of the griseofulvin-producing fungus Xylaria cubensis strain G536.</title>
        <authorList>
            <person name="Mead M.E."/>
            <person name="Raja H.A."/>
            <person name="Steenwyk J.L."/>
            <person name="Knowles S.L."/>
            <person name="Oberlies N.H."/>
            <person name="Rokas A."/>
        </authorList>
    </citation>
    <scope>NUCLEOTIDE SEQUENCE [LARGE SCALE GENOMIC DNA]</scope>
    <source>
        <strain evidence="3">G536</strain>
    </source>
</reference>
<dbReference type="Proteomes" id="UP000319160">
    <property type="component" value="Unassembled WGS sequence"/>
</dbReference>
<sequence length="1441" mass="155818">MNANNNAAMAANMPQMGGAGPVRGRPQHQQLSQLIYSQIMTHQLPPAPWHGSVSPNMRVGHAMNIITNAFLAMPQVESTQVVTGGLQYERDAFAKCPDKASYEAAVSERVNELFKKRQANEQNIHNTLNAQAAANQSQMMMNQNMQMRGMGQPLQQGFQNLQQQMQPGRMNQQGQPGLGMTNANGLPMNPNQQVMQMGTQMRPQMAMQSGMASLAPQDRIKVNQVAIAKFNSIAEPTRSQYRAAIQQKFGPHAVAQLQQENIDPLVYYFQSQIIQNVTKNQAGVNQAGMQQMQAHQQRSMNQQPPQQQQQLPAGSNGEFGAIANVESIMNQQKAGMMAQEAGQMVVPASNGAGRNATPQPIGSMLGPNQGAGQPALPHQLPQQFNHQPAQQLKMDQRAAQTQAQIRAQAQAKQMQGQPGGLNGPGAASQSPAMNTLNAPVRRTPIGVGQAEGHPQMGQGNVPFGQMDPRFNQAGQRTPMGPNANMNRSQVLHSILAQMPPETRAQVMSQPQEKAAEMILRWNASRQGAPMAGRPQPQMGQLGPGNPMAQSMGHFAPGGNSLGQHPNMGMPMNQQNQFMMQQQMNKLRNPNAPQGTLDRNALMDNMAVPPKIMESLRQSQGAVSPDVKKWGQLKQFMAQKNMNQQQVNGILSIQTAQFQSYLKSNPALAAANLQLPQSAMPQQGMPPNGQAPPQMGQPTPNIAGSNPNITVSSQEMQSARNHERFKGLPDEKLRQVLFSMKMQALKNRASQMSGPQAQAPQVPQPGHMATAPSPSQPTQGAVAPQRQQNAGPEASTASPAVQGRNMKQPQNNRAAPTAPAAPMAKTGTKRPHPDDAPEVPNSSGTPVQRPAPQQPQPGASSSVPPQMPQPSPEQLAAMTPEQRQKYETMVKNRQAGGPMSEEMVRLRTIGQERYQAELKEQLPDIPMTPEQHRDMLHKIQALGVEMTKMSKLLTRWYSFTRDDMRAGLFFKLRTRLFRQYADTDKMSMPKEKFSITQADLDSIRIMLESMGKDLTAHFSHGMRKNPSQQNATEPAPQGASARPSAPTSQPAPLNAANLEKQTQALNRMHQRNNSRAGQPPPPPTTAQPPFSFGAQSPDGRPTYAGGPAVTQDNLQLPARKKPKTEAKAGAGPNQTGSSANASPQGQKLSSPEMNKRQAASEARPAKSQFRCTDPYCDFRSIGFPTAEALQKHTQEEHVKPAEDPMRFAVDGLAEVLGLHTNGKPKHVAPISGNVSSPGDVSKRAQTPPIKADLANSRELSMKRQGSMTGSKPNELIKTIAGKAGTPKPDPNSKAVDGTAFITTANGGAVSQAALGEFMGATIDPQDLLSAVTGLETGGNGAILDMNVYRSLTPNDTPESSKDSATSELNSDVSEGVALNVTLDMGFGTWDPFALGHEPPIVDLENYGPMPTVPYPDFSWDEVQPDFDKPFALDTSFFSLETS</sequence>
<gene>
    <name evidence="2" type="ORF">FHL15_007752</name>
</gene>
<accession>A0A553HTP9</accession>
<keyword evidence="3" id="KW-1185">Reference proteome</keyword>
<feature type="compositionally biased region" description="Low complexity" evidence="1">
    <location>
        <begin position="286"/>
        <end position="310"/>
    </location>
</feature>
<feature type="compositionally biased region" description="Polar residues" evidence="1">
    <location>
        <begin position="1131"/>
        <end position="1151"/>
    </location>
</feature>
<feature type="region of interest" description="Disordered" evidence="1">
    <location>
        <begin position="1017"/>
        <end position="1051"/>
    </location>
</feature>
<feature type="compositionally biased region" description="Polar residues" evidence="1">
    <location>
        <begin position="771"/>
        <end position="812"/>
    </location>
</feature>
<feature type="compositionally biased region" description="Low complexity" evidence="1">
    <location>
        <begin position="845"/>
        <end position="863"/>
    </location>
</feature>
<dbReference type="OrthoDB" id="3918840at2759"/>
<name>A0A553HTP9_9PEZI</name>
<evidence type="ECO:0008006" key="4">
    <source>
        <dbReference type="Google" id="ProtNLM"/>
    </source>
</evidence>
<feature type="compositionally biased region" description="Low complexity" evidence="1">
    <location>
        <begin position="397"/>
        <end position="415"/>
    </location>
</feature>
<dbReference type="STRING" id="2512241.A0A553HTP9"/>
<dbReference type="EMBL" id="VFLP01000046">
    <property type="protein sequence ID" value="TRX91330.1"/>
    <property type="molecule type" value="Genomic_DNA"/>
</dbReference>
<evidence type="ECO:0000313" key="2">
    <source>
        <dbReference type="EMBL" id="TRX91330.1"/>
    </source>
</evidence>
<comment type="caution">
    <text evidence="2">The sequence shown here is derived from an EMBL/GenBank/DDBJ whole genome shotgun (WGS) entry which is preliminary data.</text>
</comment>
<feature type="region of interest" description="Disordered" evidence="1">
    <location>
        <begin position="1067"/>
        <end position="1167"/>
    </location>
</feature>
<proteinExistence type="predicted"/>
<evidence type="ECO:0000256" key="1">
    <source>
        <dbReference type="SAM" id="MobiDB-lite"/>
    </source>
</evidence>
<feature type="region of interest" description="Disordered" evidence="1">
    <location>
        <begin position="286"/>
        <end position="317"/>
    </location>
</feature>
<feature type="region of interest" description="Disordered" evidence="1">
    <location>
        <begin position="349"/>
        <end position="433"/>
    </location>
</feature>
<feature type="region of interest" description="Disordered" evidence="1">
    <location>
        <begin position="745"/>
        <end position="882"/>
    </location>
</feature>
<organism evidence="2 3">
    <name type="scientific">Xylaria flabelliformis</name>
    <dbReference type="NCBI Taxonomy" id="2512241"/>
    <lineage>
        <taxon>Eukaryota</taxon>
        <taxon>Fungi</taxon>
        <taxon>Dikarya</taxon>
        <taxon>Ascomycota</taxon>
        <taxon>Pezizomycotina</taxon>
        <taxon>Sordariomycetes</taxon>
        <taxon>Xylariomycetidae</taxon>
        <taxon>Xylariales</taxon>
        <taxon>Xylariaceae</taxon>
        <taxon>Xylaria</taxon>
    </lineage>
</organism>
<feature type="compositionally biased region" description="Low complexity" evidence="1">
    <location>
        <begin position="754"/>
        <end position="764"/>
    </location>
</feature>